<comment type="caution">
    <text evidence="2">The sequence shown here is derived from an EMBL/GenBank/DDBJ whole genome shotgun (WGS) entry which is preliminary data.</text>
</comment>
<evidence type="ECO:0000313" key="2">
    <source>
        <dbReference type="EMBL" id="MBB6054955.1"/>
    </source>
</evidence>
<organism evidence="2 3">
    <name type="scientific">Tolumonas osonensis</name>
    <dbReference type="NCBI Taxonomy" id="675874"/>
    <lineage>
        <taxon>Bacteria</taxon>
        <taxon>Pseudomonadati</taxon>
        <taxon>Pseudomonadota</taxon>
        <taxon>Gammaproteobacteria</taxon>
        <taxon>Aeromonadales</taxon>
        <taxon>Aeromonadaceae</taxon>
        <taxon>Tolumonas</taxon>
    </lineage>
</organism>
<keyword evidence="3" id="KW-1185">Reference proteome</keyword>
<accession>A0A841GHY7</accession>
<evidence type="ECO:0000313" key="3">
    <source>
        <dbReference type="Proteomes" id="UP000585721"/>
    </source>
</evidence>
<dbReference type="RefSeq" id="WP_188025745.1">
    <property type="nucleotide sequence ID" value="NZ_JACHGR010000002.1"/>
</dbReference>
<dbReference type="AlphaFoldDB" id="A0A841GHY7"/>
<dbReference type="Gene3D" id="3.40.50.12500">
    <property type="match status" value="1"/>
</dbReference>
<dbReference type="InterPro" id="IPR053714">
    <property type="entry name" value="Iso_Racemase_Enz_sf"/>
</dbReference>
<dbReference type="InterPro" id="IPR015942">
    <property type="entry name" value="Asp/Glu/hydantoin_racemase"/>
</dbReference>
<dbReference type="PANTHER" id="PTHR28047">
    <property type="entry name" value="PROTEIN DCG1"/>
    <property type="match status" value="1"/>
</dbReference>
<dbReference type="GO" id="GO:0047653">
    <property type="term" value="F:allantoin racemase activity"/>
    <property type="evidence" value="ECO:0007669"/>
    <property type="project" value="UniProtKB-EC"/>
</dbReference>
<sequence length="230" mass="24792">MPKIAIINPNTTVAMTNSLRVTVERVAPPGFELLVTQPDTGVASIEGFSDGIQATHALIALTEQIQADGWLVACADDTGVDALREVCVGPVMGIGQAAMQAATLLSARYSILTPMQRSVAILENNARRYGLDASLQGVHALNLPVLAIEKNFDLIKQRARQILEKDNSECLVLGCAGFTRFRKPLEDALGIPVIDGVQVGVHWLAGLINLGLKTSKHCTYNYPEQKTEVF</sequence>
<keyword evidence="2" id="KW-0413">Isomerase</keyword>
<reference evidence="2 3" key="1">
    <citation type="submission" date="2020-08" db="EMBL/GenBank/DDBJ databases">
        <title>Genomic Encyclopedia of Type Strains, Phase IV (KMG-IV): sequencing the most valuable type-strain genomes for metagenomic binning, comparative biology and taxonomic classification.</title>
        <authorList>
            <person name="Goeker M."/>
        </authorList>
    </citation>
    <scope>NUCLEOTIDE SEQUENCE [LARGE SCALE GENOMIC DNA]</scope>
    <source>
        <strain evidence="2 3">DSM 22975</strain>
    </source>
</reference>
<evidence type="ECO:0000256" key="1">
    <source>
        <dbReference type="ARBA" id="ARBA00038414"/>
    </source>
</evidence>
<protein>
    <submittedName>
        <fullName evidence="2">Allantoin racemase</fullName>
        <ecNumber evidence="2">5.1.99.3</ecNumber>
    </submittedName>
</protein>
<dbReference type="PANTHER" id="PTHR28047:SF5">
    <property type="entry name" value="PROTEIN DCG1"/>
    <property type="match status" value="1"/>
</dbReference>
<dbReference type="GO" id="GO:0047661">
    <property type="term" value="F:amino-acid racemase activity"/>
    <property type="evidence" value="ECO:0007669"/>
    <property type="project" value="InterPro"/>
</dbReference>
<dbReference type="Proteomes" id="UP000585721">
    <property type="component" value="Unassembled WGS sequence"/>
</dbReference>
<proteinExistence type="inferred from homology"/>
<gene>
    <name evidence="2" type="ORF">HNR75_000827</name>
</gene>
<comment type="similarity">
    <text evidence="1">Belongs to the HyuE racemase family.</text>
</comment>
<dbReference type="InterPro" id="IPR052186">
    <property type="entry name" value="Hydantoin_racemase-like"/>
</dbReference>
<name>A0A841GHY7_9GAMM</name>
<dbReference type="Pfam" id="PF01177">
    <property type="entry name" value="Asp_Glu_race"/>
    <property type="match status" value="1"/>
</dbReference>
<dbReference type="EC" id="5.1.99.3" evidence="2"/>
<dbReference type="EMBL" id="JACHGR010000002">
    <property type="protein sequence ID" value="MBB6054955.1"/>
    <property type="molecule type" value="Genomic_DNA"/>
</dbReference>